<dbReference type="Pfam" id="PF12214">
    <property type="entry name" value="TPX2_importin"/>
    <property type="match status" value="1"/>
</dbReference>
<dbReference type="AlphaFoldDB" id="A0A6A4QJS4"/>
<name>A0A6A4QJS4_LUPAL</name>
<dbReference type="GO" id="GO:0005880">
    <property type="term" value="C:nuclear microtubule"/>
    <property type="evidence" value="ECO:0007669"/>
    <property type="project" value="TreeGrafter"/>
</dbReference>
<dbReference type="InterPro" id="IPR009675">
    <property type="entry name" value="TPX2_fam"/>
</dbReference>
<dbReference type="EMBL" id="WOCE01000005">
    <property type="protein sequence ID" value="KAE9614181.1"/>
    <property type="molecule type" value="Genomic_DNA"/>
</dbReference>
<dbReference type="GO" id="GO:0005819">
    <property type="term" value="C:spindle"/>
    <property type="evidence" value="ECO:0007669"/>
    <property type="project" value="InterPro"/>
</dbReference>
<dbReference type="GO" id="GO:0030295">
    <property type="term" value="F:protein kinase activator activity"/>
    <property type="evidence" value="ECO:0007669"/>
    <property type="project" value="TreeGrafter"/>
</dbReference>
<organism evidence="2 3">
    <name type="scientific">Lupinus albus</name>
    <name type="common">White lupine</name>
    <name type="synonym">Lupinus termis</name>
    <dbReference type="NCBI Taxonomy" id="3870"/>
    <lineage>
        <taxon>Eukaryota</taxon>
        <taxon>Viridiplantae</taxon>
        <taxon>Streptophyta</taxon>
        <taxon>Embryophyta</taxon>
        <taxon>Tracheophyta</taxon>
        <taxon>Spermatophyta</taxon>
        <taxon>Magnoliopsida</taxon>
        <taxon>eudicotyledons</taxon>
        <taxon>Gunneridae</taxon>
        <taxon>Pentapetalae</taxon>
        <taxon>rosids</taxon>
        <taxon>fabids</taxon>
        <taxon>Fabales</taxon>
        <taxon>Fabaceae</taxon>
        <taxon>Papilionoideae</taxon>
        <taxon>50 kb inversion clade</taxon>
        <taxon>genistoids sensu lato</taxon>
        <taxon>core genistoids</taxon>
        <taxon>Genisteae</taxon>
        <taxon>Lupinus</taxon>
    </lineage>
</organism>
<dbReference type="InterPro" id="IPR027330">
    <property type="entry name" value="TPX2_central_dom"/>
</dbReference>
<dbReference type="PANTHER" id="PTHR14326">
    <property type="entry name" value="TARGETING PROTEIN FOR XKLP2"/>
    <property type="match status" value="1"/>
</dbReference>
<reference evidence="3" key="1">
    <citation type="journal article" date="2020" name="Nat. Commun.">
        <title>Genome sequence of the cluster root forming white lupin.</title>
        <authorList>
            <person name="Hufnagel B."/>
            <person name="Marques A."/>
            <person name="Soriano A."/>
            <person name="Marques L."/>
            <person name="Divol F."/>
            <person name="Doumas P."/>
            <person name="Sallet E."/>
            <person name="Mancinotti D."/>
            <person name="Carrere S."/>
            <person name="Marande W."/>
            <person name="Arribat S."/>
            <person name="Keller J."/>
            <person name="Huneau C."/>
            <person name="Blein T."/>
            <person name="Aime D."/>
            <person name="Laguerre M."/>
            <person name="Taylor J."/>
            <person name="Schubert V."/>
            <person name="Nelson M."/>
            <person name="Geu-Flores F."/>
            <person name="Crespi M."/>
            <person name="Gallardo-Guerrero K."/>
            <person name="Delaux P.-M."/>
            <person name="Salse J."/>
            <person name="Berges H."/>
            <person name="Guyot R."/>
            <person name="Gouzy J."/>
            <person name="Peret B."/>
        </authorList>
    </citation>
    <scope>NUCLEOTIDE SEQUENCE [LARGE SCALE GENOMIC DNA]</scope>
    <source>
        <strain evidence="3">cv. Amiga</strain>
    </source>
</reference>
<gene>
    <name evidence="2" type="ORF">Lalb_Chr05g0225241</name>
</gene>
<evidence type="ECO:0000313" key="3">
    <source>
        <dbReference type="Proteomes" id="UP000447434"/>
    </source>
</evidence>
<dbReference type="GO" id="GO:0008017">
    <property type="term" value="F:microtubule binding"/>
    <property type="evidence" value="ECO:0007669"/>
    <property type="project" value="TreeGrafter"/>
</dbReference>
<evidence type="ECO:0000313" key="2">
    <source>
        <dbReference type="EMBL" id="KAE9614181.1"/>
    </source>
</evidence>
<dbReference type="PANTHER" id="PTHR14326:SF63">
    <property type="entry name" value="CELL CYCLE REGULATED MICROTUBULE-ASSOCIATED PROTEIN"/>
    <property type="match status" value="1"/>
</dbReference>
<accession>A0A6A4QJS4</accession>
<dbReference type="OrthoDB" id="1684416at2759"/>
<dbReference type="GO" id="GO:0090307">
    <property type="term" value="P:mitotic spindle assembly"/>
    <property type="evidence" value="ECO:0007669"/>
    <property type="project" value="TreeGrafter"/>
</dbReference>
<keyword evidence="3" id="KW-1185">Reference proteome</keyword>
<proteinExistence type="predicted"/>
<feature type="domain" description="TPX2 central" evidence="1">
    <location>
        <begin position="265"/>
        <end position="458"/>
    </location>
</feature>
<dbReference type="GO" id="GO:0060236">
    <property type="term" value="P:regulation of mitotic spindle organization"/>
    <property type="evidence" value="ECO:0007669"/>
    <property type="project" value="InterPro"/>
</dbReference>
<sequence>MRMTMMMKMEEDAEEIDQFFVAHEIDLAYEFDAPHFFDFTRPESLSQSHKAQLWFQNAPTYPPSPAVTRLMMAEEFNLDNVSDSSNLNHLEYNTSNVVDFGDDDEKSSVLMGPKISKKCFQNNGLKARHEKINGVLNGILQNDAMQPVQVPTGLTVCSKKVRDSLNSKAKSAVRKSSTLMKPTASQLAKQNSSPKYVGSRFQKLPSQNEMNLSTSSGVEIQAAKRQKLEGGLLRKANYMKQQGNFVHKAPKRAITAAQNFACSKLRLTVPREPDLRTAHRAQRIRSKDVAEAEHVTTAAPRFKARPLNRKILNAPSTPIPKRSTPQLPEFQEFHLKTEERAMQHTFATSSSSLHCNDSDKYVLSFLSFNVLGAVYRRNVNTKVMWLQGLDKHAAVSVLDNRIMDLRRPSVMSAPKHDGLSFTHNFKTRPLNKTIPKRKEDTGVFNRKQETTEPMELNFYTEKGVQHNLPIELFSKLSLRSEVQPNNESHLKPPQHSGMFRKEKPLLFGAEQIRHGNGGCISEAGTRLSAMRGLGIR</sequence>
<dbReference type="Proteomes" id="UP000447434">
    <property type="component" value="Chromosome 5"/>
</dbReference>
<evidence type="ECO:0000259" key="1">
    <source>
        <dbReference type="Pfam" id="PF12214"/>
    </source>
</evidence>
<protein>
    <submittedName>
        <fullName evidence="2">Putative TPX2 central domain-containing protein</fullName>
    </submittedName>
</protein>
<comment type="caution">
    <text evidence="2">The sequence shown here is derived from an EMBL/GenBank/DDBJ whole genome shotgun (WGS) entry which is preliminary data.</text>
</comment>